<dbReference type="Proteomes" id="UP001396334">
    <property type="component" value="Unassembled WGS sequence"/>
</dbReference>
<name>A0ABR2SI00_9ROSI</name>
<proteinExistence type="predicted"/>
<evidence type="ECO:0000313" key="1">
    <source>
        <dbReference type="EMBL" id="KAK9024608.1"/>
    </source>
</evidence>
<organism evidence="1 2">
    <name type="scientific">Hibiscus sabdariffa</name>
    <name type="common">roselle</name>
    <dbReference type="NCBI Taxonomy" id="183260"/>
    <lineage>
        <taxon>Eukaryota</taxon>
        <taxon>Viridiplantae</taxon>
        <taxon>Streptophyta</taxon>
        <taxon>Embryophyta</taxon>
        <taxon>Tracheophyta</taxon>
        <taxon>Spermatophyta</taxon>
        <taxon>Magnoliopsida</taxon>
        <taxon>eudicotyledons</taxon>
        <taxon>Gunneridae</taxon>
        <taxon>Pentapetalae</taxon>
        <taxon>rosids</taxon>
        <taxon>malvids</taxon>
        <taxon>Malvales</taxon>
        <taxon>Malvaceae</taxon>
        <taxon>Malvoideae</taxon>
        <taxon>Hibiscus</taxon>
    </lineage>
</organism>
<sequence>MRTLLFTSAYNISCISKMKAFLFILCLVLASTLSFPTSTTARELAEIGQNSGDPTNPAVNCGRGLPYSKCMPIPPPKCAGVYTRGGCSDDSTP</sequence>
<keyword evidence="2" id="KW-1185">Reference proteome</keyword>
<evidence type="ECO:0000313" key="2">
    <source>
        <dbReference type="Proteomes" id="UP001396334"/>
    </source>
</evidence>
<gene>
    <name evidence="1" type="ORF">V6N11_004766</name>
</gene>
<comment type="caution">
    <text evidence="1">The sequence shown here is derived from an EMBL/GenBank/DDBJ whole genome shotgun (WGS) entry which is preliminary data.</text>
</comment>
<dbReference type="EMBL" id="JBBPBN010000015">
    <property type="protein sequence ID" value="KAK9024608.1"/>
    <property type="molecule type" value="Genomic_DNA"/>
</dbReference>
<protein>
    <submittedName>
        <fullName evidence="1">Uncharacterized protein</fullName>
    </submittedName>
</protein>
<accession>A0ABR2SI00</accession>
<reference evidence="1 2" key="1">
    <citation type="journal article" date="2024" name="G3 (Bethesda)">
        <title>Genome assembly of Hibiscus sabdariffa L. provides insights into metabolisms of medicinal natural products.</title>
        <authorList>
            <person name="Kim T."/>
        </authorList>
    </citation>
    <scope>NUCLEOTIDE SEQUENCE [LARGE SCALE GENOMIC DNA]</scope>
    <source>
        <strain evidence="1">TK-2024</strain>
        <tissue evidence="1">Old leaves</tissue>
    </source>
</reference>